<dbReference type="InterPro" id="IPR047803">
    <property type="entry name" value="DCD1A/B-like"/>
</dbReference>
<organism evidence="2 3">
    <name type="scientific">bacterium (Candidatus Gribaldobacteria) CG_4_9_14_3_um_filter_36_15</name>
    <dbReference type="NCBI Taxonomy" id="2014269"/>
    <lineage>
        <taxon>Bacteria</taxon>
        <taxon>Candidatus Gribaldobacteria</taxon>
    </lineage>
</organism>
<comment type="caution">
    <text evidence="2">The sequence shown here is derived from an EMBL/GenBank/DDBJ whole genome shotgun (WGS) entry which is preliminary data.</text>
</comment>
<gene>
    <name evidence="2" type="ORF">CO121_00920</name>
</gene>
<dbReference type="InterPro" id="IPR005079">
    <property type="entry name" value="Peptidase_C45_hydrolase"/>
</dbReference>
<evidence type="ECO:0000313" key="3">
    <source>
        <dbReference type="Proteomes" id="UP000229156"/>
    </source>
</evidence>
<evidence type="ECO:0000259" key="1">
    <source>
        <dbReference type="Pfam" id="PF03417"/>
    </source>
</evidence>
<dbReference type="AlphaFoldDB" id="A0A2M7ZV92"/>
<dbReference type="PANTHER" id="PTHR35190:SF2">
    <property type="entry name" value="PROTEIN DCD1B"/>
    <property type="match status" value="1"/>
</dbReference>
<dbReference type="Proteomes" id="UP000229156">
    <property type="component" value="Unassembled WGS sequence"/>
</dbReference>
<evidence type="ECO:0000313" key="2">
    <source>
        <dbReference type="EMBL" id="PJB09258.1"/>
    </source>
</evidence>
<sequence>MQKGEILKKEEGLTIVRLKGNPYKIGYQHGKLFRKEISWFCDNAQKILSQQEGKIAGKITFPIIRQITKKLGNFFPAEFQQELKGIADGSGVDYYFILLENLIEELSAIYHWYLRPLFPSFLKCSCFVVKDKERIIWGRNLDYQFLTEFLPSLSVLYVYLPDQGFPFISLGWPGNIGAFTGISRYLNLALLSSPSKRRVWKGISDEVLTRQIIQQNKNLDDAIKQINPNLVPLGRNLVLISKDDAKVVELSYSKKAVRHFHSEGYLVATNHFQTKEMESEQAVSFPKPRKTILPEEFFTVEGSKKREKRLRELCLSQDVDAKKAMEILDKVSTAGTVQSIVSIPEKEEFWVAKNTRLPVTKGEWIKFKLNDLFSV</sequence>
<reference evidence="3" key="1">
    <citation type="submission" date="2017-09" db="EMBL/GenBank/DDBJ databases">
        <title>Depth-based differentiation of microbial function through sediment-hosted aquifers and enrichment of novel symbionts in the deep terrestrial subsurface.</title>
        <authorList>
            <person name="Probst A.J."/>
            <person name="Ladd B."/>
            <person name="Jarett J.K."/>
            <person name="Geller-Mcgrath D.E."/>
            <person name="Sieber C.M.K."/>
            <person name="Emerson J.B."/>
            <person name="Anantharaman K."/>
            <person name="Thomas B.C."/>
            <person name="Malmstrom R."/>
            <person name="Stieglmeier M."/>
            <person name="Klingl A."/>
            <person name="Woyke T."/>
            <person name="Ryan C.M."/>
            <person name="Banfield J.F."/>
        </authorList>
    </citation>
    <scope>NUCLEOTIDE SEQUENCE [LARGE SCALE GENOMIC DNA]</scope>
</reference>
<protein>
    <recommendedName>
        <fullName evidence="1">Peptidase C45 hydrolase domain-containing protein</fullName>
    </recommendedName>
</protein>
<feature type="domain" description="Peptidase C45 hydrolase" evidence="1">
    <location>
        <begin position="135"/>
        <end position="290"/>
    </location>
</feature>
<dbReference type="NCBIfam" id="NF040521">
    <property type="entry name" value="C45_proenzyme"/>
    <property type="match status" value="1"/>
</dbReference>
<dbReference type="PANTHER" id="PTHR35190">
    <property type="entry name" value="PROTEIN DCD1B"/>
    <property type="match status" value="1"/>
</dbReference>
<accession>A0A2M7ZV92</accession>
<dbReference type="InterPro" id="IPR047794">
    <property type="entry name" value="C45_proenzyme-like"/>
</dbReference>
<dbReference type="Pfam" id="PF03417">
    <property type="entry name" value="AAT"/>
    <property type="match status" value="1"/>
</dbReference>
<proteinExistence type="predicted"/>
<name>A0A2M7ZV92_9BACT</name>
<dbReference type="EMBL" id="PFUT01000019">
    <property type="protein sequence ID" value="PJB09258.1"/>
    <property type="molecule type" value="Genomic_DNA"/>
</dbReference>
<dbReference type="Gene3D" id="3.60.60.10">
    <property type="entry name" value="Penicillin V Acylase, Chain A"/>
    <property type="match status" value="1"/>
</dbReference>